<accession>V4MHE2</accession>
<sequence>IQNSKSEYLFRLKSSLLRISRGGSTLVCFHPLGDSRLFLNNDVLDRSCHILGYCSGLLLLLIDGCFCVTNPLTKRFQFLNHSEWRRAKCIGFMIYTVDSWRLSRTTIMCLLSDLMTEMKPVYLDGTLHRLRNDGSIIAFNPRIEQARHIIPSKLLFGVGDNRLTLISATMEMIYALNLESIHTNSKWTLTRLIRNKAVNEGITLSWDVDAYDGKCLVVRTMTNLTDNRVVYG</sequence>
<dbReference type="AlphaFoldDB" id="V4MHE2"/>
<name>V4MHE2_EUTSA</name>
<evidence type="ECO:0000313" key="1">
    <source>
        <dbReference type="EMBL" id="ESQ30741.1"/>
    </source>
</evidence>
<feature type="non-terminal residue" evidence="1">
    <location>
        <position position="1"/>
    </location>
</feature>
<dbReference type="Gramene" id="ESQ30741">
    <property type="protein sequence ID" value="ESQ30741"/>
    <property type="gene ID" value="EUTSA_v10012123mg"/>
</dbReference>
<reference evidence="1 2" key="1">
    <citation type="journal article" date="2013" name="Front. Plant Sci.">
        <title>The Reference Genome of the Halophytic Plant Eutrema salsugineum.</title>
        <authorList>
            <person name="Yang R."/>
            <person name="Jarvis D.E."/>
            <person name="Chen H."/>
            <person name="Beilstein M.A."/>
            <person name="Grimwood J."/>
            <person name="Jenkins J."/>
            <person name="Shu S."/>
            <person name="Prochnik S."/>
            <person name="Xin M."/>
            <person name="Ma C."/>
            <person name="Schmutz J."/>
            <person name="Wing R.A."/>
            <person name="Mitchell-Olds T."/>
            <person name="Schumaker K.S."/>
            <person name="Wang X."/>
        </authorList>
    </citation>
    <scope>NUCLEOTIDE SEQUENCE [LARGE SCALE GENOMIC DNA]</scope>
</reference>
<proteinExistence type="predicted"/>
<dbReference type="EMBL" id="KI517809">
    <property type="protein sequence ID" value="ESQ30741.1"/>
    <property type="molecule type" value="Genomic_DNA"/>
</dbReference>
<gene>
    <name evidence="1" type="ORF">EUTSA_v10012123mg</name>
</gene>
<evidence type="ECO:0000313" key="2">
    <source>
        <dbReference type="Proteomes" id="UP000030689"/>
    </source>
</evidence>
<dbReference type="KEGG" id="eus:EUTSA_v10012123mg"/>
<protein>
    <submittedName>
        <fullName evidence="1">Uncharacterized protein</fullName>
    </submittedName>
</protein>
<organism evidence="1 2">
    <name type="scientific">Eutrema salsugineum</name>
    <name type="common">Saltwater cress</name>
    <name type="synonym">Sisymbrium salsugineum</name>
    <dbReference type="NCBI Taxonomy" id="72664"/>
    <lineage>
        <taxon>Eukaryota</taxon>
        <taxon>Viridiplantae</taxon>
        <taxon>Streptophyta</taxon>
        <taxon>Embryophyta</taxon>
        <taxon>Tracheophyta</taxon>
        <taxon>Spermatophyta</taxon>
        <taxon>Magnoliopsida</taxon>
        <taxon>eudicotyledons</taxon>
        <taxon>Gunneridae</taxon>
        <taxon>Pentapetalae</taxon>
        <taxon>rosids</taxon>
        <taxon>malvids</taxon>
        <taxon>Brassicales</taxon>
        <taxon>Brassicaceae</taxon>
        <taxon>Eutremeae</taxon>
        <taxon>Eutrema</taxon>
    </lineage>
</organism>
<keyword evidence="2" id="KW-1185">Reference proteome</keyword>
<dbReference type="Proteomes" id="UP000030689">
    <property type="component" value="Unassembled WGS sequence"/>
</dbReference>